<evidence type="ECO:0000313" key="2">
    <source>
        <dbReference type="EMBL" id="RKN81383.1"/>
    </source>
</evidence>
<dbReference type="PANTHER" id="PTHR35535:SF2">
    <property type="entry name" value="DUF306 DOMAIN-CONTAINING PROTEIN"/>
    <property type="match status" value="1"/>
</dbReference>
<dbReference type="InterPro" id="IPR053147">
    <property type="entry name" value="Hsp_HslJ-like"/>
</dbReference>
<gene>
    <name evidence="2" type="ORF">D7Z94_10660</name>
</gene>
<protein>
    <submittedName>
        <fullName evidence="2">META domain-containing protein</fullName>
    </submittedName>
</protein>
<dbReference type="Proteomes" id="UP000276603">
    <property type="component" value="Unassembled WGS sequence"/>
</dbReference>
<dbReference type="AlphaFoldDB" id="A0A3B0C5M7"/>
<dbReference type="PROSITE" id="PS51257">
    <property type="entry name" value="PROKAR_LIPOPROTEIN"/>
    <property type="match status" value="1"/>
</dbReference>
<dbReference type="PANTHER" id="PTHR35535">
    <property type="entry name" value="HEAT SHOCK PROTEIN HSLJ"/>
    <property type="match status" value="1"/>
</dbReference>
<dbReference type="Gene3D" id="2.40.128.270">
    <property type="match status" value="1"/>
</dbReference>
<dbReference type="Pfam" id="PF03724">
    <property type="entry name" value="META"/>
    <property type="match status" value="1"/>
</dbReference>
<comment type="caution">
    <text evidence="2">The sequence shown here is derived from an EMBL/GenBank/DDBJ whole genome shotgun (WGS) entry which is preliminary data.</text>
</comment>
<sequence>MHKILSLALFLLLFGCNGNKTKDNSKSENTPIENKILINDVWALTTMLESPISDDIEKRPQLEFNLKNNSFSGNNGCNQITGNLEKLTNTDLQFGPINETRMACREMKVASTFLNQLRETRLYKIKDLNLTLMDSNRKALLIFKKID</sequence>
<evidence type="ECO:0000259" key="1">
    <source>
        <dbReference type="Pfam" id="PF03724"/>
    </source>
</evidence>
<accession>A0A3B0C5M7</accession>
<organism evidence="2 3">
    <name type="scientific">Ulvibacterium marinum</name>
    <dbReference type="NCBI Taxonomy" id="2419782"/>
    <lineage>
        <taxon>Bacteria</taxon>
        <taxon>Pseudomonadati</taxon>
        <taxon>Bacteroidota</taxon>
        <taxon>Flavobacteriia</taxon>
        <taxon>Flavobacteriales</taxon>
        <taxon>Flavobacteriaceae</taxon>
        <taxon>Ulvibacterium</taxon>
    </lineage>
</organism>
<dbReference type="OrthoDB" id="5348860at2"/>
<dbReference type="InterPro" id="IPR005184">
    <property type="entry name" value="DUF306_Meta_HslJ"/>
</dbReference>
<dbReference type="EMBL" id="RBCJ01000002">
    <property type="protein sequence ID" value="RKN81383.1"/>
    <property type="molecule type" value="Genomic_DNA"/>
</dbReference>
<feature type="domain" description="DUF306" evidence="1">
    <location>
        <begin position="37"/>
        <end position="144"/>
    </location>
</feature>
<name>A0A3B0C5M7_9FLAO</name>
<dbReference type="InterPro" id="IPR038670">
    <property type="entry name" value="HslJ-like_sf"/>
</dbReference>
<proteinExistence type="predicted"/>
<dbReference type="RefSeq" id="WP_120711542.1">
    <property type="nucleotide sequence ID" value="NZ_CANMKH010000005.1"/>
</dbReference>
<evidence type="ECO:0000313" key="3">
    <source>
        <dbReference type="Proteomes" id="UP000276603"/>
    </source>
</evidence>
<keyword evidence="3" id="KW-1185">Reference proteome</keyword>
<reference evidence="2 3" key="1">
    <citation type="submission" date="2018-10" db="EMBL/GenBank/DDBJ databases">
        <title>Ulvibacterium marinum gen. nov., sp. nov., a novel marine bacterium of the family Flavobacteriaceae, isolated from a culture of the green alga Ulva prolifera.</title>
        <authorList>
            <person name="Zhang Z."/>
        </authorList>
    </citation>
    <scope>NUCLEOTIDE SEQUENCE [LARGE SCALE GENOMIC DNA]</scope>
    <source>
        <strain evidence="2 3">CCMM003</strain>
    </source>
</reference>